<dbReference type="GO" id="GO:0006270">
    <property type="term" value="P:DNA replication initiation"/>
    <property type="evidence" value="ECO:0007669"/>
    <property type="project" value="TreeGrafter"/>
</dbReference>
<protein>
    <recommendedName>
        <fullName evidence="12">Replication restart protein PriA</fullName>
    </recommendedName>
    <alternativeName>
        <fullName evidence="12">ATP-dependent DNA helicase PriA</fullName>
        <ecNumber evidence="12">5.6.2.4</ecNumber>
    </alternativeName>
    <alternativeName>
        <fullName evidence="12">DNA 3'-5' helicase PriA</fullName>
    </alternativeName>
</protein>
<keyword evidence="7 12" id="KW-0862">Zinc</keyword>
<dbReference type="PANTHER" id="PTHR30580:SF0">
    <property type="entry name" value="PRIMOSOMAL PROTEIN N"/>
    <property type="match status" value="1"/>
</dbReference>
<reference evidence="15 16" key="1">
    <citation type="journal article" date="2013" name="Antonie Van Leeuwenhoek">
        <title>Echinimonas agarilytica gen. nov., sp. nov., a new gammaproteobacterium isolated from the sea urchin Strongylocentrotus intermedius.</title>
        <authorList>
            <person name="Nedashkovskaya O.I."/>
            <person name="Stenkova A.M."/>
            <person name="Zhukova N.V."/>
            <person name="Van Trappen S."/>
            <person name="Lee J.S."/>
            <person name="Kim S.B."/>
        </authorList>
    </citation>
    <scope>NUCLEOTIDE SEQUENCE [LARGE SCALE GENOMIC DNA]</scope>
    <source>
        <strain evidence="15 16">KMM 6351</strain>
    </source>
</reference>
<evidence type="ECO:0000256" key="10">
    <source>
        <dbReference type="ARBA" id="ARBA00023235"/>
    </source>
</evidence>
<dbReference type="InterPro" id="IPR041236">
    <property type="entry name" value="PriA_C"/>
</dbReference>
<feature type="binding site" evidence="12">
    <location>
        <position position="433"/>
    </location>
    <ligand>
        <name>Zn(2+)</name>
        <dbReference type="ChEBI" id="CHEBI:29105"/>
        <label>1</label>
    </ligand>
</feature>
<keyword evidence="8 12" id="KW-0067">ATP-binding</keyword>
<dbReference type="CDD" id="cd18804">
    <property type="entry name" value="SF2_C_priA"/>
    <property type="match status" value="1"/>
</dbReference>
<dbReference type="GO" id="GO:0006302">
    <property type="term" value="P:double-strand break repair"/>
    <property type="evidence" value="ECO:0007669"/>
    <property type="project" value="InterPro"/>
</dbReference>
<dbReference type="GO" id="GO:1990077">
    <property type="term" value="C:primosome complex"/>
    <property type="evidence" value="ECO:0007669"/>
    <property type="project" value="UniProtKB-UniRule"/>
</dbReference>
<comment type="catalytic activity">
    <reaction evidence="12">
        <text>Couples ATP hydrolysis with the unwinding of duplex DNA by translocating in the 3'-5' direction.</text>
        <dbReference type="EC" id="5.6.2.4"/>
    </reaction>
</comment>
<dbReference type="GO" id="GO:0008270">
    <property type="term" value="F:zinc ion binding"/>
    <property type="evidence" value="ECO:0007669"/>
    <property type="project" value="UniProtKB-UniRule"/>
</dbReference>
<dbReference type="FunFam" id="3.40.50.300:FF:000489">
    <property type="entry name" value="Primosome assembly protein PriA"/>
    <property type="match status" value="1"/>
</dbReference>
<dbReference type="HAMAP" id="MF_00983">
    <property type="entry name" value="PriA"/>
    <property type="match status" value="1"/>
</dbReference>
<proteinExistence type="inferred from homology"/>
<feature type="binding site" evidence="12">
    <location>
        <position position="436"/>
    </location>
    <ligand>
        <name>Zn(2+)</name>
        <dbReference type="ChEBI" id="CHEBI:29105"/>
        <label>1</label>
    </ligand>
</feature>
<evidence type="ECO:0000256" key="8">
    <source>
        <dbReference type="ARBA" id="ARBA00022840"/>
    </source>
</evidence>
<comment type="similarity">
    <text evidence="12">Belongs to the helicase family. PriA subfamily.</text>
</comment>
<dbReference type="InterPro" id="IPR042115">
    <property type="entry name" value="PriA_3primeBD_sf"/>
</dbReference>
<dbReference type="EC" id="5.6.2.4" evidence="12"/>
<dbReference type="AlphaFoldDB" id="A0AA41W484"/>
<dbReference type="SUPFAM" id="SSF52540">
    <property type="entry name" value="P-loop containing nucleoside triphosphate hydrolases"/>
    <property type="match status" value="1"/>
</dbReference>
<dbReference type="CDD" id="cd17929">
    <property type="entry name" value="DEXHc_priA"/>
    <property type="match status" value="1"/>
</dbReference>
<comment type="function">
    <text evidence="12">Initiates the restart of stalled replication forks, which reloads the replicative helicase on sites other than the origin of replication. Recognizes and binds to abandoned replication forks and remodels them to uncover a helicase loading site. Promotes assembly of the primosome at these replication forks.</text>
</comment>
<keyword evidence="9 12" id="KW-0238">DNA-binding</keyword>
<evidence type="ECO:0000256" key="6">
    <source>
        <dbReference type="ARBA" id="ARBA00022806"/>
    </source>
</evidence>
<name>A0AA41W484_9GAMM</name>
<comment type="catalytic activity">
    <reaction evidence="11 12">
        <text>ATP + H2O = ADP + phosphate + H(+)</text>
        <dbReference type="Rhea" id="RHEA:13065"/>
        <dbReference type="ChEBI" id="CHEBI:15377"/>
        <dbReference type="ChEBI" id="CHEBI:15378"/>
        <dbReference type="ChEBI" id="CHEBI:30616"/>
        <dbReference type="ChEBI" id="CHEBI:43474"/>
        <dbReference type="ChEBI" id="CHEBI:456216"/>
        <dbReference type="EC" id="5.6.2.4"/>
    </reaction>
</comment>
<dbReference type="GO" id="GO:0006310">
    <property type="term" value="P:DNA recombination"/>
    <property type="evidence" value="ECO:0007669"/>
    <property type="project" value="InterPro"/>
</dbReference>
<sequence length="728" mass="81252">MSTESIIEVALPVPMRRTFDYKVDSLTHCAIGCRVQVPFGRRVMVGIVVAHKDTSDWPIEQVKAVETIFDDVPLWTPNIDKLLRWASQYYQHPVGEVFHHALPKRLRMGDAPDASDIEVWRLTDAGQALTIHDLGRAKKQWKLLSLLSSGPQDKGSITAAGVAKATIDALLEKQWIEQATLSDLPTQKPDSDAPPPTTEQAIAITALQRHLDGFHVTLLEGVTGSGKTRVYLDVIADVIAAGKQALILVPEIGLTPQTLARFRKHLGVHIAVIHSGLNDSERLAAWQAARTGQVSVILGTRSAIFTPMKNPGIIIIDEEHDASYKQQDGFRYHGRDLAVMRAKNEGISLILGSATPSFESFQNALSGRYHHLQLKHRATGGVMPTMNVVDMRQQTLEGPLSAPLIQTMQKHLDAGNQVLVFLNRRGFSPVLLCHECGWFAECGRCERPYTWHKNQRRLTCHHCATERPIPHQCEQCGSTQLLPVGHGTERLQEVIETQFKDFEVARIDRDSTRKKDSFSRIIADIQDGKYQILLGTQMLAKGHDFGKVSLVAMLDIDGALFSNDFRAGEKISQLLTQVSGRAGRAGQPAQVVLQTHYPEHPWVQQLMTEDYSAIAKDLLKEREQALLPPFASLVMVRAEASQDNLVRRFFESAEQIIRQHAPKDVMIMPASPCSMTKKAGKYRWQMPLLSAQRAALQRLLFQCTGLIEKTPEAPKVRWHIDVDPIETT</sequence>
<dbReference type="NCBIfam" id="NF004065">
    <property type="entry name" value="PRK05580.1-1"/>
    <property type="match status" value="1"/>
</dbReference>
<feature type="binding site" evidence="12">
    <location>
        <position position="445"/>
    </location>
    <ligand>
        <name>Zn(2+)</name>
        <dbReference type="ChEBI" id="CHEBI:29105"/>
        <label>2</label>
    </ligand>
</feature>
<dbReference type="Proteomes" id="UP001165393">
    <property type="component" value="Unassembled WGS sequence"/>
</dbReference>
<dbReference type="RefSeq" id="WP_251259689.1">
    <property type="nucleotide sequence ID" value="NZ_JAMQGP010000001.1"/>
</dbReference>
<accession>A0AA41W484</accession>
<dbReference type="NCBIfam" id="TIGR00595">
    <property type="entry name" value="priA"/>
    <property type="match status" value="1"/>
</dbReference>
<dbReference type="GO" id="GO:0016787">
    <property type="term" value="F:hydrolase activity"/>
    <property type="evidence" value="ECO:0007669"/>
    <property type="project" value="UniProtKB-KW"/>
</dbReference>
<feature type="binding site" evidence="12">
    <location>
        <position position="473"/>
    </location>
    <ligand>
        <name>Zn(2+)</name>
        <dbReference type="ChEBI" id="CHEBI:29105"/>
        <label>1</label>
    </ligand>
</feature>
<dbReference type="GO" id="GO:0005524">
    <property type="term" value="F:ATP binding"/>
    <property type="evidence" value="ECO:0007669"/>
    <property type="project" value="UniProtKB-UniRule"/>
</dbReference>
<feature type="binding site" evidence="12">
    <location>
        <position position="442"/>
    </location>
    <ligand>
        <name>Zn(2+)</name>
        <dbReference type="ChEBI" id="CHEBI:29105"/>
        <label>2</label>
    </ligand>
</feature>
<comment type="caution">
    <text evidence="15">The sequence shown here is derived from an EMBL/GenBank/DDBJ whole genome shotgun (WGS) entry which is preliminary data.</text>
</comment>
<organism evidence="15 16">
    <name type="scientific">Echinimonas agarilytica</name>
    <dbReference type="NCBI Taxonomy" id="1215918"/>
    <lineage>
        <taxon>Bacteria</taxon>
        <taxon>Pseudomonadati</taxon>
        <taxon>Pseudomonadota</taxon>
        <taxon>Gammaproteobacteria</taxon>
        <taxon>Alteromonadales</taxon>
        <taxon>Echinimonadaceae</taxon>
        <taxon>Echinimonas</taxon>
    </lineage>
</organism>
<evidence type="ECO:0000256" key="12">
    <source>
        <dbReference type="HAMAP-Rule" id="MF_00983"/>
    </source>
</evidence>
<keyword evidence="1 12" id="KW-0639">Primosome</keyword>
<dbReference type="Pfam" id="PF00270">
    <property type="entry name" value="DEAD"/>
    <property type="match status" value="1"/>
</dbReference>
<dbReference type="FunFam" id="3.40.1440.60:FF:000001">
    <property type="entry name" value="Primosomal protein N"/>
    <property type="match status" value="1"/>
</dbReference>
<dbReference type="InterPro" id="IPR005259">
    <property type="entry name" value="PriA"/>
</dbReference>
<keyword evidence="4 12" id="KW-0547">Nucleotide-binding</keyword>
<evidence type="ECO:0000259" key="13">
    <source>
        <dbReference type="PROSITE" id="PS51192"/>
    </source>
</evidence>
<dbReference type="Pfam" id="PF18074">
    <property type="entry name" value="PriA_C"/>
    <property type="match status" value="1"/>
</dbReference>
<dbReference type="Gene3D" id="3.40.1440.60">
    <property type="entry name" value="PriA, 3(prime) DNA-binding domain"/>
    <property type="match status" value="1"/>
</dbReference>
<dbReference type="PANTHER" id="PTHR30580">
    <property type="entry name" value="PRIMOSOMAL PROTEIN N"/>
    <property type="match status" value="1"/>
</dbReference>
<evidence type="ECO:0000256" key="4">
    <source>
        <dbReference type="ARBA" id="ARBA00022741"/>
    </source>
</evidence>
<dbReference type="PROSITE" id="PS51194">
    <property type="entry name" value="HELICASE_CTER"/>
    <property type="match status" value="1"/>
</dbReference>
<dbReference type="EMBL" id="JAMQGP010000001">
    <property type="protein sequence ID" value="MCM2678318.1"/>
    <property type="molecule type" value="Genomic_DNA"/>
</dbReference>
<evidence type="ECO:0000256" key="1">
    <source>
        <dbReference type="ARBA" id="ARBA00022515"/>
    </source>
</evidence>
<dbReference type="InterPro" id="IPR027417">
    <property type="entry name" value="P-loop_NTPase"/>
</dbReference>
<dbReference type="InterPro" id="IPR014001">
    <property type="entry name" value="Helicase_ATP-bd"/>
</dbReference>
<dbReference type="Pfam" id="PF17764">
    <property type="entry name" value="PriA_3primeBD"/>
    <property type="match status" value="1"/>
</dbReference>
<dbReference type="NCBIfam" id="NF004067">
    <property type="entry name" value="PRK05580.1-4"/>
    <property type="match status" value="1"/>
</dbReference>
<evidence type="ECO:0000313" key="15">
    <source>
        <dbReference type="EMBL" id="MCM2678318.1"/>
    </source>
</evidence>
<evidence type="ECO:0000256" key="3">
    <source>
        <dbReference type="ARBA" id="ARBA00022723"/>
    </source>
</evidence>
<dbReference type="GO" id="GO:0003677">
    <property type="term" value="F:DNA binding"/>
    <property type="evidence" value="ECO:0007669"/>
    <property type="project" value="UniProtKB-UniRule"/>
</dbReference>
<keyword evidence="2 12" id="KW-0235">DNA replication</keyword>
<dbReference type="InterPro" id="IPR040498">
    <property type="entry name" value="PriA_CRR"/>
</dbReference>
<evidence type="ECO:0000256" key="7">
    <source>
        <dbReference type="ARBA" id="ARBA00022833"/>
    </source>
</evidence>
<dbReference type="Pfam" id="PF18319">
    <property type="entry name" value="Zn_ribbon_PriA"/>
    <property type="match status" value="1"/>
</dbReference>
<dbReference type="Pfam" id="PF00271">
    <property type="entry name" value="Helicase_C"/>
    <property type="match status" value="1"/>
</dbReference>
<dbReference type="GO" id="GO:0006269">
    <property type="term" value="P:DNA replication, synthesis of primer"/>
    <property type="evidence" value="ECO:0007669"/>
    <property type="project" value="UniProtKB-KW"/>
</dbReference>
<evidence type="ECO:0000256" key="11">
    <source>
        <dbReference type="ARBA" id="ARBA00048988"/>
    </source>
</evidence>
<evidence type="ECO:0000259" key="14">
    <source>
        <dbReference type="PROSITE" id="PS51194"/>
    </source>
</evidence>
<keyword evidence="3 12" id="KW-0479">Metal-binding</keyword>
<feature type="binding site" evidence="12">
    <location>
        <position position="476"/>
    </location>
    <ligand>
        <name>Zn(2+)</name>
        <dbReference type="ChEBI" id="CHEBI:29105"/>
        <label>1</label>
    </ligand>
</feature>
<keyword evidence="16" id="KW-1185">Reference proteome</keyword>
<gene>
    <name evidence="12 15" type="primary">priA</name>
    <name evidence="15" type="ORF">NAF29_01365</name>
</gene>
<dbReference type="PROSITE" id="PS51192">
    <property type="entry name" value="HELICASE_ATP_BIND_1"/>
    <property type="match status" value="1"/>
</dbReference>
<feature type="domain" description="Helicase C-terminal" evidence="14">
    <location>
        <begin position="468"/>
        <end position="627"/>
    </location>
</feature>
<dbReference type="Gene3D" id="3.40.50.300">
    <property type="entry name" value="P-loop containing nucleotide triphosphate hydrolases"/>
    <property type="match status" value="2"/>
</dbReference>
<feature type="domain" description="Helicase ATP-binding" evidence="13">
    <location>
        <begin position="208"/>
        <end position="374"/>
    </location>
</feature>
<dbReference type="InterPro" id="IPR001650">
    <property type="entry name" value="Helicase_C-like"/>
</dbReference>
<evidence type="ECO:0000256" key="2">
    <source>
        <dbReference type="ARBA" id="ARBA00022705"/>
    </source>
</evidence>
<feature type="binding site" evidence="12">
    <location>
        <position position="460"/>
    </location>
    <ligand>
        <name>Zn(2+)</name>
        <dbReference type="ChEBI" id="CHEBI:29105"/>
        <label>2</label>
    </ligand>
</feature>
<dbReference type="InterPro" id="IPR041222">
    <property type="entry name" value="PriA_3primeBD"/>
</dbReference>
<keyword evidence="10 12" id="KW-0413">Isomerase</keyword>
<dbReference type="InterPro" id="IPR011545">
    <property type="entry name" value="DEAD/DEAH_box_helicase_dom"/>
</dbReference>
<comment type="subunit">
    <text evidence="12">Component of the replication restart primosome.</text>
</comment>
<keyword evidence="6 12" id="KW-0347">Helicase</keyword>
<evidence type="ECO:0000256" key="5">
    <source>
        <dbReference type="ARBA" id="ARBA00022801"/>
    </source>
</evidence>
<dbReference type="SMART" id="SM00490">
    <property type="entry name" value="HELICc"/>
    <property type="match status" value="1"/>
</dbReference>
<dbReference type="GO" id="GO:0043138">
    <property type="term" value="F:3'-5' DNA helicase activity"/>
    <property type="evidence" value="ECO:0007669"/>
    <property type="project" value="UniProtKB-EC"/>
</dbReference>
<keyword evidence="5 12" id="KW-0378">Hydrolase</keyword>
<dbReference type="SMART" id="SM00487">
    <property type="entry name" value="DEXDc"/>
    <property type="match status" value="1"/>
</dbReference>
<evidence type="ECO:0000313" key="16">
    <source>
        <dbReference type="Proteomes" id="UP001165393"/>
    </source>
</evidence>
<comment type="cofactor">
    <cofactor evidence="12">
        <name>Zn(2+)</name>
        <dbReference type="ChEBI" id="CHEBI:29105"/>
    </cofactor>
    <text evidence="12">Binds 2 zinc ions per subunit.</text>
</comment>
<feature type="binding site" evidence="12">
    <location>
        <position position="463"/>
    </location>
    <ligand>
        <name>Zn(2+)</name>
        <dbReference type="ChEBI" id="CHEBI:29105"/>
        <label>2</label>
    </ligand>
</feature>
<evidence type="ECO:0000256" key="9">
    <source>
        <dbReference type="ARBA" id="ARBA00023125"/>
    </source>
</evidence>